<dbReference type="EMBL" id="JAAWWL010000001">
    <property type="protein sequence ID" value="NKI31555.1"/>
    <property type="molecule type" value="Genomic_DNA"/>
</dbReference>
<evidence type="ECO:0000313" key="2">
    <source>
        <dbReference type="EMBL" id="NKI31555.1"/>
    </source>
</evidence>
<feature type="transmembrane region" description="Helical" evidence="1">
    <location>
        <begin position="47"/>
        <end position="69"/>
    </location>
</feature>
<name>A0ABX1GR71_9FLAO</name>
<keyword evidence="3" id="KW-1185">Reference proteome</keyword>
<gene>
    <name evidence="2" type="ORF">HCU67_06325</name>
</gene>
<keyword evidence="1" id="KW-0472">Membrane</keyword>
<reference evidence="2 3" key="1">
    <citation type="submission" date="2020-04" db="EMBL/GenBank/DDBJ databases">
        <authorList>
            <person name="Yoon J."/>
        </authorList>
    </citation>
    <scope>NUCLEOTIDE SEQUENCE [LARGE SCALE GENOMIC DNA]</scope>
    <source>
        <strain evidence="2 3">DJ-13</strain>
    </source>
</reference>
<dbReference type="RefSeq" id="WP_168551721.1">
    <property type="nucleotide sequence ID" value="NZ_JAAWWL010000001.1"/>
</dbReference>
<protein>
    <submittedName>
        <fullName evidence="2">Uncharacterized protein</fullName>
    </submittedName>
</protein>
<keyword evidence="1" id="KW-0812">Transmembrane</keyword>
<organism evidence="2 3">
    <name type="scientific">Croceivirga thetidis</name>
    <dbReference type="NCBI Taxonomy" id="2721623"/>
    <lineage>
        <taxon>Bacteria</taxon>
        <taxon>Pseudomonadati</taxon>
        <taxon>Bacteroidota</taxon>
        <taxon>Flavobacteriia</taxon>
        <taxon>Flavobacteriales</taxon>
        <taxon>Flavobacteriaceae</taxon>
        <taxon>Croceivirga</taxon>
    </lineage>
</organism>
<dbReference type="Proteomes" id="UP000718451">
    <property type="component" value="Unassembled WGS sequence"/>
</dbReference>
<evidence type="ECO:0000256" key="1">
    <source>
        <dbReference type="SAM" id="Phobius"/>
    </source>
</evidence>
<accession>A0ABX1GR71</accession>
<sequence length="77" mass="8584">MGYKTTIRQENKIQEKDVVRTKLSPIAITLLALVFAGMLALSSLNDYLFFGWLAMGSCIVFALVGIHVLGKQQIKRN</sequence>
<evidence type="ECO:0000313" key="3">
    <source>
        <dbReference type="Proteomes" id="UP000718451"/>
    </source>
</evidence>
<comment type="caution">
    <text evidence="2">The sequence shown here is derived from an EMBL/GenBank/DDBJ whole genome shotgun (WGS) entry which is preliminary data.</text>
</comment>
<proteinExistence type="predicted"/>
<feature type="transmembrane region" description="Helical" evidence="1">
    <location>
        <begin position="21"/>
        <end position="41"/>
    </location>
</feature>
<keyword evidence="1" id="KW-1133">Transmembrane helix</keyword>